<organism evidence="8 9">
    <name type="scientific">Rubritalea spongiae</name>
    <dbReference type="NCBI Taxonomy" id="430797"/>
    <lineage>
        <taxon>Bacteria</taxon>
        <taxon>Pseudomonadati</taxon>
        <taxon>Verrucomicrobiota</taxon>
        <taxon>Verrucomicrobiia</taxon>
        <taxon>Verrucomicrobiales</taxon>
        <taxon>Rubritaleaceae</taxon>
        <taxon>Rubritalea</taxon>
    </lineage>
</organism>
<evidence type="ECO:0000256" key="6">
    <source>
        <dbReference type="SAM" id="Phobius"/>
    </source>
</evidence>
<evidence type="ECO:0000259" key="7">
    <source>
        <dbReference type="Pfam" id="PF09335"/>
    </source>
</evidence>
<dbReference type="InterPro" id="IPR032816">
    <property type="entry name" value="VTT_dom"/>
</dbReference>
<sequence>MKPLLKTALALIGGFLLIFILLHSTGLLTQEDIAQIVRDSQHWPKVWVALIIIALLTSDILIPVPGIVVVSLAGFLLGPIWGALCGSIGLTLAGVCGYVLCRIYGYRMLHRIYKDKEAIADMRETFHRHSIMVLLLSRAAPMIPETVSCLAGATHMPFLKYLITFATSCTLYSIIVAFAGSLSTSDDLTPAIIAYFCIMAILWTGWFILKKQMQSKS</sequence>
<feature type="domain" description="VTT" evidence="7">
    <location>
        <begin position="64"/>
        <end position="181"/>
    </location>
</feature>
<gene>
    <name evidence="8" type="ORF">ACFSQZ_04100</name>
</gene>
<keyword evidence="9" id="KW-1185">Reference proteome</keyword>
<evidence type="ECO:0000313" key="9">
    <source>
        <dbReference type="Proteomes" id="UP001597297"/>
    </source>
</evidence>
<evidence type="ECO:0000256" key="1">
    <source>
        <dbReference type="ARBA" id="ARBA00004651"/>
    </source>
</evidence>
<dbReference type="Proteomes" id="UP001597297">
    <property type="component" value="Unassembled WGS sequence"/>
</dbReference>
<comment type="subcellular location">
    <subcellularLocation>
        <location evidence="1">Cell membrane</location>
        <topology evidence="1">Multi-pass membrane protein</topology>
    </subcellularLocation>
</comment>
<feature type="transmembrane region" description="Helical" evidence="6">
    <location>
        <begin position="188"/>
        <end position="209"/>
    </location>
</feature>
<accession>A0ABW5E307</accession>
<feature type="transmembrane region" description="Helical" evidence="6">
    <location>
        <begin position="46"/>
        <end position="74"/>
    </location>
</feature>
<dbReference type="InterPro" id="IPR051311">
    <property type="entry name" value="DedA_domain"/>
</dbReference>
<dbReference type="RefSeq" id="WP_377094784.1">
    <property type="nucleotide sequence ID" value="NZ_JBHSJM010000001.1"/>
</dbReference>
<evidence type="ECO:0000313" key="8">
    <source>
        <dbReference type="EMBL" id="MFD2275643.1"/>
    </source>
</evidence>
<dbReference type="PANTHER" id="PTHR42709">
    <property type="entry name" value="ALKALINE PHOSPHATASE LIKE PROTEIN"/>
    <property type="match status" value="1"/>
</dbReference>
<proteinExistence type="predicted"/>
<evidence type="ECO:0000256" key="4">
    <source>
        <dbReference type="ARBA" id="ARBA00022989"/>
    </source>
</evidence>
<dbReference type="PANTHER" id="PTHR42709:SF6">
    <property type="entry name" value="UNDECAPRENYL PHOSPHATE TRANSPORTER A"/>
    <property type="match status" value="1"/>
</dbReference>
<keyword evidence="2" id="KW-1003">Cell membrane</keyword>
<feature type="transmembrane region" description="Helical" evidence="6">
    <location>
        <begin position="80"/>
        <end position="101"/>
    </location>
</feature>
<keyword evidence="5 6" id="KW-0472">Membrane</keyword>
<dbReference type="Pfam" id="PF09335">
    <property type="entry name" value="VTT_dom"/>
    <property type="match status" value="1"/>
</dbReference>
<keyword evidence="4 6" id="KW-1133">Transmembrane helix</keyword>
<keyword evidence="3 6" id="KW-0812">Transmembrane</keyword>
<comment type="caution">
    <text evidence="8">The sequence shown here is derived from an EMBL/GenBank/DDBJ whole genome shotgun (WGS) entry which is preliminary data.</text>
</comment>
<dbReference type="EMBL" id="JBHUJC010000011">
    <property type="protein sequence ID" value="MFD2275643.1"/>
    <property type="molecule type" value="Genomic_DNA"/>
</dbReference>
<feature type="transmembrane region" description="Helical" evidence="6">
    <location>
        <begin position="161"/>
        <end position="182"/>
    </location>
</feature>
<name>A0ABW5E307_9BACT</name>
<protein>
    <submittedName>
        <fullName evidence="8">TVP38/TMEM64 family protein</fullName>
    </submittedName>
</protein>
<feature type="transmembrane region" description="Helical" evidence="6">
    <location>
        <begin position="6"/>
        <end position="25"/>
    </location>
</feature>
<evidence type="ECO:0000256" key="2">
    <source>
        <dbReference type="ARBA" id="ARBA00022475"/>
    </source>
</evidence>
<evidence type="ECO:0000256" key="5">
    <source>
        <dbReference type="ARBA" id="ARBA00023136"/>
    </source>
</evidence>
<reference evidence="9" key="1">
    <citation type="journal article" date="2019" name="Int. J. Syst. Evol. Microbiol.">
        <title>The Global Catalogue of Microorganisms (GCM) 10K type strain sequencing project: providing services to taxonomists for standard genome sequencing and annotation.</title>
        <authorList>
            <consortium name="The Broad Institute Genomics Platform"/>
            <consortium name="The Broad Institute Genome Sequencing Center for Infectious Disease"/>
            <person name="Wu L."/>
            <person name="Ma J."/>
        </authorList>
    </citation>
    <scope>NUCLEOTIDE SEQUENCE [LARGE SCALE GENOMIC DNA]</scope>
    <source>
        <strain evidence="9">JCM 16545</strain>
    </source>
</reference>
<evidence type="ECO:0000256" key="3">
    <source>
        <dbReference type="ARBA" id="ARBA00022692"/>
    </source>
</evidence>